<dbReference type="RefSeq" id="WP_268875522.1">
    <property type="nucleotide sequence ID" value="NZ_FTNR01000001.1"/>
</dbReference>
<evidence type="ECO:0000313" key="3">
    <source>
        <dbReference type="Proteomes" id="UP000185936"/>
    </source>
</evidence>
<dbReference type="STRING" id="308853.SAMN05421752_101128"/>
<evidence type="ECO:0000256" key="1">
    <source>
        <dbReference type="SAM" id="MobiDB-lite"/>
    </source>
</evidence>
<name>A0A1N7C541_9EURY</name>
<protein>
    <submittedName>
        <fullName evidence="2">Uncharacterized protein</fullName>
    </submittedName>
</protein>
<gene>
    <name evidence="2" type="ORF">SAMN05421752_101128</name>
</gene>
<reference evidence="3" key="1">
    <citation type="submission" date="2017-01" db="EMBL/GenBank/DDBJ databases">
        <authorList>
            <person name="Varghese N."/>
            <person name="Submissions S."/>
        </authorList>
    </citation>
    <scope>NUCLEOTIDE SEQUENCE [LARGE SCALE GENOMIC DNA]</scope>
    <source>
        <strain evidence="3">type strain: HArc-</strain>
    </source>
</reference>
<evidence type="ECO:0000313" key="2">
    <source>
        <dbReference type="EMBL" id="SIR58715.1"/>
    </source>
</evidence>
<sequence length="42" mass="4475">MAASNRSPQTPRADDTDAGVGMAHLTVVPANFDATEDDERDE</sequence>
<accession>A0A1N7C541</accession>
<keyword evidence="3" id="KW-1185">Reference proteome</keyword>
<feature type="compositionally biased region" description="Polar residues" evidence="1">
    <location>
        <begin position="1"/>
        <end position="10"/>
    </location>
</feature>
<proteinExistence type="predicted"/>
<dbReference type="AlphaFoldDB" id="A0A1N7C541"/>
<organism evidence="2 3">
    <name type="scientific">Natronorubrum thiooxidans</name>
    <dbReference type="NCBI Taxonomy" id="308853"/>
    <lineage>
        <taxon>Archaea</taxon>
        <taxon>Methanobacteriati</taxon>
        <taxon>Methanobacteriota</taxon>
        <taxon>Stenosarchaea group</taxon>
        <taxon>Halobacteria</taxon>
        <taxon>Halobacteriales</taxon>
        <taxon>Natrialbaceae</taxon>
        <taxon>Natronorubrum</taxon>
    </lineage>
</organism>
<dbReference type="EMBL" id="FTNR01000001">
    <property type="protein sequence ID" value="SIR58715.1"/>
    <property type="molecule type" value="Genomic_DNA"/>
</dbReference>
<feature type="region of interest" description="Disordered" evidence="1">
    <location>
        <begin position="1"/>
        <end position="42"/>
    </location>
</feature>
<dbReference type="Proteomes" id="UP000185936">
    <property type="component" value="Unassembled WGS sequence"/>
</dbReference>